<dbReference type="Gene3D" id="3.40.50.620">
    <property type="entry name" value="HUPs"/>
    <property type="match status" value="1"/>
</dbReference>
<organism evidence="12 13">
    <name type="scientific">Bacillus coahuilensis p1.1.43</name>
    <dbReference type="NCBI Taxonomy" id="1150625"/>
    <lineage>
        <taxon>Bacteria</taxon>
        <taxon>Bacillati</taxon>
        <taxon>Bacillota</taxon>
        <taxon>Bacilli</taxon>
        <taxon>Bacillales</taxon>
        <taxon>Bacillaceae</taxon>
        <taxon>Bacillus</taxon>
    </lineage>
</organism>
<evidence type="ECO:0000256" key="1">
    <source>
        <dbReference type="ARBA" id="ARBA00002324"/>
    </source>
</evidence>
<dbReference type="EC" id="2.7.7.18" evidence="10"/>
<gene>
    <name evidence="10 12" type="primary">nadD</name>
    <name evidence="12" type="ORF">Q75_10385</name>
</gene>
<dbReference type="NCBIfam" id="TIGR00482">
    <property type="entry name" value="nicotinate (nicotinamide) nucleotide adenylyltransferase"/>
    <property type="match status" value="1"/>
</dbReference>
<dbReference type="HAMAP" id="MF_00244">
    <property type="entry name" value="NaMN_adenylyltr"/>
    <property type="match status" value="1"/>
</dbReference>
<accession>A0A147K7S4</accession>
<comment type="pathway">
    <text evidence="2 10">Cofactor biosynthesis; NAD(+) biosynthesis; deamido-NAD(+) from nicotinate D-ribonucleotide: step 1/1.</text>
</comment>
<protein>
    <recommendedName>
        <fullName evidence="10">Probable nicotinate-nucleotide adenylyltransferase</fullName>
        <ecNumber evidence="10">2.7.7.18</ecNumber>
    </recommendedName>
    <alternativeName>
        <fullName evidence="10">Deamido-NAD(+) diphosphorylase</fullName>
    </alternativeName>
    <alternativeName>
        <fullName evidence="10">Deamido-NAD(+) pyrophosphorylase</fullName>
    </alternativeName>
    <alternativeName>
        <fullName evidence="10">Nicotinate mononucleotide adenylyltransferase</fullName>
        <shortName evidence="10">NaMN adenylyltransferase</shortName>
    </alternativeName>
</protein>
<dbReference type="Pfam" id="PF01467">
    <property type="entry name" value="CTP_transf_like"/>
    <property type="match status" value="1"/>
</dbReference>
<dbReference type="NCBIfam" id="NF000840">
    <property type="entry name" value="PRK00071.1-3"/>
    <property type="match status" value="1"/>
</dbReference>
<evidence type="ECO:0000259" key="11">
    <source>
        <dbReference type="Pfam" id="PF01467"/>
    </source>
</evidence>
<keyword evidence="13" id="KW-1185">Reference proteome</keyword>
<evidence type="ECO:0000256" key="8">
    <source>
        <dbReference type="ARBA" id="ARBA00023027"/>
    </source>
</evidence>
<dbReference type="InterPro" id="IPR005248">
    <property type="entry name" value="NadD/NMNAT"/>
</dbReference>
<keyword evidence="4 10" id="KW-0808">Transferase</keyword>
<comment type="similarity">
    <text evidence="10">Belongs to the NadD family.</text>
</comment>
<dbReference type="PANTHER" id="PTHR39321:SF3">
    <property type="entry name" value="PHOSPHOPANTETHEINE ADENYLYLTRANSFERASE"/>
    <property type="match status" value="1"/>
</dbReference>
<dbReference type="STRING" id="1150625.Q75_10385"/>
<dbReference type="CDD" id="cd02165">
    <property type="entry name" value="NMNAT"/>
    <property type="match status" value="1"/>
</dbReference>
<feature type="domain" description="Cytidyltransferase-like" evidence="11">
    <location>
        <begin position="6"/>
        <end position="161"/>
    </location>
</feature>
<evidence type="ECO:0000256" key="9">
    <source>
        <dbReference type="ARBA" id="ARBA00048721"/>
    </source>
</evidence>
<dbReference type="GO" id="GO:0005524">
    <property type="term" value="F:ATP binding"/>
    <property type="evidence" value="ECO:0007669"/>
    <property type="project" value="UniProtKB-KW"/>
</dbReference>
<evidence type="ECO:0000313" key="12">
    <source>
        <dbReference type="EMBL" id="KUP06054.1"/>
    </source>
</evidence>
<dbReference type="EMBL" id="LDYG01000031">
    <property type="protein sequence ID" value="KUP06054.1"/>
    <property type="molecule type" value="Genomic_DNA"/>
</dbReference>
<dbReference type="GO" id="GO:0004515">
    <property type="term" value="F:nicotinate-nucleotide adenylyltransferase activity"/>
    <property type="evidence" value="ECO:0007669"/>
    <property type="project" value="UniProtKB-UniRule"/>
</dbReference>
<name>A0A147K7S4_9BACI</name>
<dbReference type="UniPathway" id="UPA00253">
    <property type="reaction ID" value="UER00332"/>
</dbReference>
<evidence type="ECO:0000256" key="7">
    <source>
        <dbReference type="ARBA" id="ARBA00022840"/>
    </source>
</evidence>
<comment type="caution">
    <text evidence="12">The sequence shown here is derived from an EMBL/GenBank/DDBJ whole genome shotgun (WGS) entry which is preliminary data.</text>
</comment>
<dbReference type="AlphaFoldDB" id="A0A147K7S4"/>
<dbReference type="OrthoDB" id="5295945at2"/>
<dbReference type="GO" id="GO:0009435">
    <property type="term" value="P:NAD+ biosynthetic process"/>
    <property type="evidence" value="ECO:0007669"/>
    <property type="project" value="UniProtKB-UniRule"/>
</dbReference>
<comment type="catalytic activity">
    <reaction evidence="9 10">
        <text>nicotinate beta-D-ribonucleotide + ATP + H(+) = deamido-NAD(+) + diphosphate</text>
        <dbReference type="Rhea" id="RHEA:22860"/>
        <dbReference type="ChEBI" id="CHEBI:15378"/>
        <dbReference type="ChEBI" id="CHEBI:30616"/>
        <dbReference type="ChEBI" id="CHEBI:33019"/>
        <dbReference type="ChEBI" id="CHEBI:57502"/>
        <dbReference type="ChEBI" id="CHEBI:58437"/>
        <dbReference type="EC" id="2.7.7.18"/>
    </reaction>
</comment>
<keyword evidence="8 10" id="KW-0520">NAD</keyword>
<dbReference type="NCBIfam" id="NF000841">
    <property type="entry name" value="PRK00071.1-4"/>
    <property type="match status" value="1"/>
</dbReference>
<reference evidence="12 13" key="1">
    <citation type="journal article" date="2016" name="Front. Microbiol.">
        <title>Microevolution Analysis of Bacillus coahuilensis Unveils Differences in Phosphorus Acquisition Strategies and Their Regulation.</title>
        <authorList>
            <person name="Gomez-Lunar Z."/>
            <person name="Hernandez-Gonzalez I."/>
            <person name="Rodriguez-Torres M.D."/>
            <person name="Souza V."/>
            <person name="Olmedo-Alvarez G."/>
        </authorList>
    </citation>
    <scope>NUCLEOTIDE SEQUENCE [LARGE SCALE GENOMIC DNA]</scope>
    <source>
        <strain evidence="13">p1.1.43</strain>
    </source>
</reference>
<keyword evidence="5 10" id="KW-0548">Nucleotidyltransferase</keyword>
<evidence type="ECO:0000313" key="13">
    <source>
        <dbReference type="Proteomes" id="UP000074108"/>
    </source>
</evidence>
<evidence type="ECO:0000256" key="10">
    <source>
        <dbReference type="HAMAP-Rule" id="MF_00244"/>
    </source>
</evidence>
<sequence>MKRIGLLGGTFNPPHIGHLLMATEVMDALSLDEVRFMPNYEPPHKDVVGITATTRYELLKAALWEHPRFHIETIELERKGLSYTVKTLEELTEQESEHKFFFIIGGDSVKSLPTWFQYERLVELVTFVGVNRPHVEVDPVDGVIMVEMPGVDISSTMIRERVKSKKSIRYYVPDRVREYIEREKLYE</sequence>
<dbReference type="PANTHER" id="PTHR39321">
    <property type="entry name" value="NICOTINATE-NUCLEOTIDE ADENYLYLTRANSFERASE-RELATED"/>
    <property type="match status" value="1"/>
</dbReference>
<evidence type="ECO:0000256" key="6">
    <source>
        <dbReference type="ARBA" id="ARBA00022741"/>
    </source>
</evidence>
<dbReference type="Proteomes" id="UP000074108">
    <property type="component" value="Unassembled WGS sequence"/>
</dbReference>
<dbReference type="InterPro" id="IPR014729">
    <property type="entry name" value="Rossmann-like_a/b/a_fold"/>
</dbReference>
<keyword evidence="7 10" id="KW-0067">ATP-binding</keyword>
<evidence type="ECO:0000256" key="3">
    <source>
        <dbReference type="ARBA" id="ARBA00022642"/>
    </source>
</evidence>
<evidence type="ECO:0000256" key="2">
    <source>
        <dbReference type="ARBA" id="ARBA00005019"/>
    </source>
</evidence>
<dbReference type="RefSeq" id="WP_010173859.1">
    <property type="nucleotide sequence ID" value="NZ_LDYG01000031.1"/>
</dbReference>
<dbReference type="SUPFAM" id="SSF52374">
    <property type="entry name" value="Nucleotidylyl transferase"/>
    <property type="match status" value="1"/>
</dbReference>
<proteinExistence type="inferred from homology"/>
<keyword evidence="3 10" id="KW-0662">Pyridine nucleotide biosynthesis</keyword>
<dbReference type="PATRIC" id="fig|1150625.3.peg.2212"/>
<evidence type="ECO:0000256" key="4">
    <source>
        <dbReference type="ARBA" id="ARBA00022679"/>
    </source>
</evidence>
<keyword evidence="6 10" id="KW-0547">Nucleotide-binding</keyword>
<dbReference type="InterPro" id="IPR004821">
    <property type="entry name" value="Cyt_trans-like"/>
</dbReference>
<evidence type="ECO:0000256" key="5">
    <source>
        <dbReference type="ARBA" id="ARBA00022695"/>
    </source>
</evidence>
<comment type="function">
    <text evidence="1 10">Catalyzes the reversible adenylation of nicotinate mononucleotide (NaMN) to nicotinic acid adenine dinucleotide (NaAD).</text>
</comment>